<dbReference type="RefSeq" id="WP_124877860.1">
    <property type="nucleotide sequence ID" value="NZ_RQJO01000011.1"/>
</dbReference>
<keyword evidence="1" id="KW-1133">Transmembrane helix</keyword>
<feature type="transmembrane region" description="Helical" evidence="1">
    <location>
        <begin position="110"/>
        <end position="127"/>
    </location>
</feature>
<sequence>MLNKLLAVYRSGEGLRMLILLSVMSMAMVAVRHNYWFLKMLSWNLFLAWIPLIVVLFLREGLESRQLPTWIFWPGLAFWLLFLPNSPYIITDLFHVRHVSEETVWFDTMMIFMCALTGLLTGLYSQLQVHRMLHQRMGHVRTWAVMVGCLVLTSFGIYLGRFIRLNSWDLFTDPLDLAQIIGRSLVSPFALKLTLSYTFALVTLYTGFTQFVQRRTHEQLD</sequence>
<keyword evidence="1" id="KW-0812">Transmembrane</keyword>
<feature type="transmembrane region" description="Helical" evidence="1">
    <location>
        <begin position="139"/>
        <end position="160"/>
    </location>
</feature>
<evidence type="ECO:0000313" key="2">
    <source>
        <dbReference type="EMBL" id="RRA99828.1"/>
    </source>
</evidence>
<feature type="transmembrane region" description="Helical" evidence="1">
    <location>
        <begin position="180"/>
        <end position="205"/>
    </location>
</feature>
<dbReference type="Pfam" id="PF07099">
    <property type="entry name" value="DUF1361"/>
    <property type="match status" value="1"/>
</dbReference>
<feature type="transmembrane region" description="Helical" evidence="1">
    <location>
        <begin position="41"/>
        <end position="58"/>
    </location>
</feature>
<dbReference type="Proteomes" id="UP000271925">
    <property type="component" value="Unassembled WGS sequence"/>
</dbReference>
<keyword evidence="1" id="KW-0472">Membrane</keyword>
<dbReference type="InterPro" id="IPR009793">
    <property type="entry name" value="DUF1361"/>
</dbReference>
<accession>A0A3P1BFI6</accession>
<dbReference type="OrthoDB" id="4540541at2"/>
<comment type="caution">
    <text evidence="2">The sequence shown here is derived from an EMBL/GenBank/DDBJ whole genome shotgun (WGS) entry which is preliminary data.</text>
</comment>
<feature type="transmembrane region" description="Helical" evidence="1">
    <location>
        <begin position="15"/>
        <end position="35"/>
    </location>
</feature>
<reference evidence="2 3" key="1">
    <citation type="submission" date="2018-11" db="EMBL/GenBank/DDBJ databases">
        <authorList>
            <person name="Zhou Z."/>
            <person name="Wang G."/>
        </authorList>
    </citation>
    <scope>NUCLEOTIDE SEQUENCE [LARGE SCALE GENOMIC DNA]</scope>
    <source>
        <strain evidence="2 3">KCTC52004</strain>
    </source>
</reference>
<dbReference type="EMBL" id="RQJO01000011">
    <property type="protein sequence ID" value="RRA99828.1"/>
    <property type="molecule type" value="Genomic_DNA"/>
</dbReference>
<proteinExistence type="predicted"/>
<gene>
    <name evidence="2" type="ORF">EHT25_24660</name>
</gene>
<organism evidence="2 3">
    <name type="scientific">Larkinella rosea</name>
    <dbReference type="NCBI Taxonomy" id="2025312"/>
    <lineage>
        <taxon>Bacteria</taxon>
        <taxon>Pseudomonadati</taxon>
        <taxon>Bacteroidota</taxon>
        <taxon>Cytophagia</taxon>
        <taxon>Cytophagales</taxon>
        <taxon>Spirosomataceae</taxon>
        <taxon>Larkinella</taxon>
    </lineage>
</organism>
<name>A0A3P1BFI6_9BACT</name>
<keyword evidence="3" id="KW-1185">Reference proteome</keyword>
<evidence type="ECO:0000313" key="3">
    <source>
        <dbReference type="Proteomes" id="UP000271925"/>
    </source>
</evidence>
<feature type="transmembrane region" description="Helical" evidence="1">
    <location>
        <begin position="70"/>
        <end position="90"/>
    </location>
</feature>
<dbReference type="AlphaFoldDB" id="A0A3P1BFI6"/>
<evidence type="ECO:0000256" key="1">
    <source>
        <dbReference type="SAM" id="Phobius"/>
    </source>
</evidence>
<protein>
    <submittedName>
        <fullName evidence="2">DUF1361 domain-containing protein</fullName>
    </submittedName>
</protein>